<keyword evidence="2" id="KW-1185">Reference proteome</keyword>
<dbReference type="OrthoDB" id="9816564at2"/>
<name>A0A7X5C4C5_9BACL</name>
<gene>
    <name evidence="1" type="ORF">GT003_29845</name>
</gene>
<dbReference type="InterPro" id="IPR006439">
    <property type="entry name" value="HAD-SF_hydro_IA"/>
</dbReference>
<dbReference type="SUPFAM" id="SSF56784">
    <property type="entry name" value="HAD-like"/>
    <property type="match status" value="1"/>
</dbReference>
<dbReference type="AlphaFoldDB" id="A0A7X5C4C5"/>
<accession>A0A7X5C4C5</accession>
<dbReference type="InterPro" id="IPR023214">
    <property type="entry name" value="HAD_sf"/>
</dbReference>
<dbReference type="RefSeq" id="WP_161704923.1">
    <property type="nucleotide sequence ID" value="NZ_JAAAMU010000028.1"/>
</dbReference>
<keyword evidence="1" id="KW-0378">Hydrolase</keyword>
<dbReference type="NCBIfam" id="TIGR01549">
    <property type="entry name" value="HAD-SF-IA-v1"/>
    <property type="match status" value="1"/>
</dbReference>
<reference evidence="1 2" key="1">
    <citation type="submission" date="2020-01" db="EMBL/GenBank/DDBJ databases">
        <title>Paenibacillus soybeanensis sp. nov. isolated from the nodules of soybean (Glycine max(L.) Merr).</title>
        <authorList>
            <person name="Wang H."/>
        </authorList>
    </citation>
    <scope>NUCLEOTIDE SEQUENCE [LARGE SCALE GENOMIC DNA]</scope>
    <source>
        <strain evidence="1 2">DSM 23054</strain>
    </source>
</reference>
<dbReference type="Gene3D" id="3.40.50.1000">
    <property type="entry name" value="HAD superfamily/HAD-like"/>
    <property type="match status" value="1"/>
</dbReference>
<dbReference type="EMBL" id="JAAAMU010000028">
    <property type="protein sequence ID" value="NBC73185.1"/>
    <property type="molecule type" value="Genomic_DNA"/>
</dbReference>
<comment type="caution">
    <text evidence="1">The sequence shown here is derived from an EMBL/GenBank/DDBJ whole genome shotgun (WGS) entry which is preliminary data.</text>
</comment>
<dbReference type="Proteomes" id="UP000558113">
    <property type="component" value="Unassembled WGS sequence"/>
</dbReference>
<organism evidence="1 2">
    <name type="scientific">Paenibacillus sacheonensis</name>
    <dbReference type="NCBI Taxonomy" id="742054"/>
    <lineage>
        <taxon>Bacteria</taxon>
        <taxon>Bacillati</taxon>
        <taxon>Bacillota</taxon>
        <taxon>Bacilli</taxon>
        <taxon>Bacillales</taxon>
        <taxon>Paenibacillaceae</taxon>
        <taxon>Paenibacillus</taxon>
    </lineage>
</organism>
<sequence>MVSLNENDLKDKIVYSEIVSFDVFDTLLLRNVMRPTDVFKAVEQEINEYSVEPVNFSRIRVAAEEKARRVSGREEITFEEIYAQIEYAVGRMKANEFKQLELKLESQFLIANRDLMEIFNFARSLKKKIYLISDMYLASQDVSRFLMENGCEGYDQLFISSELNVTKASGSMYQYIRVAEKINSNEKWIHIGDNYTSDYLNARKNNIEGYYYKKISERESIPSDRTLGESIISAIQLNHKYTNNEQDYWYKFGSDIVAPIYIGLMRWIAKKIKDQDNLYFLARDGFMPHKLYQIMRTHIADLPEGKYLYASRRAYIYPQLIHADVDHAIETLMLHNEGFKQKLTLIEIIENVGLEGENYQRQLGRFNIGTLDEVVNEKNALNIKAFLTSIWSDIQEVLEKELTLLEAYLKQNDVYQQSSINIFDVGWRGSTHLALQDIVGGTVKGMYFGTLDNIYYKIKADSCGYAFNEGAPFKNKKMIMKNVMMYEFLFSSPEGSVFNFTFDHDNKVIPVLNNSELQTSTNEATQRFQQGATDVFIKSMAYYKFTEEVGSDYALSRMQKFINEQNALDMLHFSKLSNSVGLGKALDAQKYATEVDLIDYLMNRNMHNASANCNLWKMAIVIKDSQGRHFNRNEIEKLYNIRYGNFKTIVNHYVSVFKKAVRNPRKTMKRMSMIIKKFFR</sequence>
<evidence type="ECO:0000313" key="2">
    <source>
        <dbReference type="Proteomes" id="UP000558113"/>
    </source>
</evidence>
<proteinExistence type="predicted"/>
<dbReference type="InterPro" id="IPR036412">
    <property type="entry name" value="HAD-like_sf"/>
</dbReference>
<dbReference type="Gene3D" id="1.10.150.400">
    <property type="match status" value="1"/>
</dbReference>
<dbReference type="GO" id="GO:0016787">
    <property type="term" value="F:hydrolase activity"/>
    <property type="evidence" value="ECO:0007669"/>
    <property type="project" value="UniProtKB-KW"/>
</dbReference>
<protein>
    <submittedName>
        <fullName evidence="1">HAD-IA family hydrolase</fullName>
    </submittedName>
</protein>
<evidence type="ECO:0000313" key="1">
    <source>
        <dbReference type="EMBL" id="NBC73185.1"/>
    </source>
</evidence>